<dbReference type="Proteomes" id="UP000001943">
    <property type="component" value="Chromosome"/>
</dbReference>
<name>Q2GID7_ANAPZ</name>
<dbReference type="HOGENOM" id="CLU_213749_0_0_5"/>
<sequence length="52" mass="5802">MPLMSSAEEKGEKILSCNGNNSDDNFFGHPKVYLKVAPDEERPCPYCGKILK</sequence>
<accession>Q2GID7</accession>
<dbReference type="AlphaFoldDB" id="Q2GID7"/>
<feature type="domain" description="Zinc finger CHCC-type" evidence="1">
    <location>
        <begin position="13"/>
        <end position="49"/>
    </location>
</feature>
<dbReference type="STRING" id="212042.APH_1365"/>
<dbReference type="KEGG" id="aph:APH_1365"/>
<dbReference type="InterPro" id="IPR019401">
    <property type="entry name" value="Znf_CHCC"/>
</dbReference>
<reference evidence="2 3" key="1">
    <citation type="journal article" date="2006" name="PLoS Genet.">
        <title>Comparative genomics of emerging human ehrlichiosis agents.</title>
        <authorList>
            <person name="Dunning Hotopp J.C."/>
            <person name="Lin M."/>
            <person name="Madupu R."/>
            <person name="Crabtree J."/>
            <person name="Angiuoli S.V."/>
            <person name="Eisen J.A."/>
            <person name="Seshadri R."/>
            <person name="Ren Q."/>
            <person name="Wu M."/>
            <person name="Utterback T.R."/>
            <person name="Smith S."/>
            <person name="Lewis M."/>
            <person name="Khouri H."/>
            <person name="Zhang C."/>
            <person name="Niu H."/>
            <person name="Lin Q."/>
            <person name="Ohashi N."/>
            <person name="Zhi N."/>
            <person name="Nelson W."/>
            <person name="Brinkac L.M."/>
            <person name="Dodson R.J."/>
            <person name="Rosovitz M.J."/>
            <person name="Sundaram J."/>
            <person name="Daugherty S.C."/>
            <person name="Davidsen T."/>
            <person name="Durkin A.S."/>
            <person name="Gwinn M."/>
            <person name="Haft D.H."/>
            <person name="Selengut J.D."/>
            <person name="Sullivan S.A."/>
            <person name="Zafar N."/>
            <person name="Zhou L."/>
            <person name="Benahmed F."/>
            <person name="Forberger H."/>
            <person name="Halpin R."/>
            <person name="Mulligan S."/>
            <person name="Robinson J."/>
            <person name="White O."/>
            <person name="Rikihisa Y."/>
            <person name="Tettelin H."/>
        </authorList>
    </citation>
    <scope>NUCLEOTIDE SEQUENCE [LARGE SCALE GENOMIC DNA]</scope>
    <source>
        <strain evidence="2 3">HZ</strain>
    </source>
</reference>
<dbReference type="EMBL" id="CP000235">
    <property type="protein sequence ID" value="ABD43582.1"/>
    <property type="molecule type" value="Genomic_DNA"/>
</dbReference>
<dbReference type="EnsemblBacteria" id="ABD43582">
    <property type="protein sequence ID" value="ABD43582"/>
    <property type="gene ID" value="APH_1365"/>
</dbReference>
<evidence type="ECO:0000313" key="2">
    <source>
        <dbReference type="EMBL" id="ABD43582.1"/>
    </source>
</evidence>
<dbReference type="Gene3D" id="2.60.260.40">
    <property type="entry name" value="q5lls5 like domains"/>
    <property type="match status" value="1"/>
</dbReference>
<evidence type="ECO:0000313" key="3">
    <source>
        <dbReference type="Proteomes" id="UP000001943"/>
    </source>
</evidence>
<proteinExistence type="predicted"/>
<organism evidence="2 3">
    <name type="scientific">Anaplasma phagocytophilum (strain HZ)</name>
    <dbReference type="NCBI Taxonomy" id="212042"/>
    <lineage>
        <taxon>Bacteria</taxon>
        <taxon>Pseudomonadati</taxon>
        <taxon>Pseudomonadota</taxon>
        <taxon>Alphaproteobacteria</taxon>
        <taxon>Rickettsiales</taxon>
        <taxon>Anaplasmataceae</taxon>
        <taxon>Anaplasma</taxon>
        <taxon>phagocytophilum group</taxon>
    </lineage>
</organism>
<gene>
    <name evidence="2" type="ordered locus">APH_1365</name>
</gene>
<dbReference type="eggNOG" id="COG4391">
    <property type="taxonomic scope" value="Bacteria"/>
</dbReference>
<dbReference type="PaxDb" id="212042-APH_1365"/>
<evidence type="ECO:0000259" key="1">
    <source>
        <dbReference type="Pfam" id="PF10276"/>
    </source>
</evidence>
<dbReference type="Pfam" id="PF10276">
    <property type="entry name" value="zf-CHCC"/>
    <property type="match status" value="1"/>
</dbReference>
<protein>
    <recommendedName>
        <fullName evidence="1">Zinc finger CHCC-type domain-containing protein</fullName>
    </recommendedName>
</protein>
<keyword evidence="3" id="KW-1185">Reference proteome</keyword>